<gene>
    <name evidence="11" type="primary">ABSGL_10593.1 scaffold 12026</name>
</gene>
<dbReference type="InterPro" id="IPR039192">
    <property type="entry name" value="STKc_GSK3"/>
</dbReference>
<dbReference type="InterPro" id="IPR000719">
    <property type="entry name" value="Prot_kinase_dom"/>
</dbReference>
<keyword evidence="2 8" id="KW-0723">Serine/threonine-protein kinase</keyword>
<evidence type="ECO:0000256" key="6">
    <source>
        <dbReference type="ARBA" id="ARBA00022840"/>
    </source>
</evidence>
<evidence type="ECO:0000256" key="4">
    <source>
        <dbReference type="ARBA" id="ARBA00022741"/>
    </source>
</evidence>
<keyword evidence="5" id="KW-0418">Kinase</keyword>
<dbReference type="GO" id="GO:0004674">
    <property type="term" value="F:protein serine/threonine kinase activity"/>
    <property type="evidence" value="ECO:0007669"/>
    <property type="project" value="UniProtKB-KW"/>
</dbReference>
<dbReference type="Gene3D" id="1.10.510.10">
    <property type="entry name" value="Transferase(Phosphotransferase) domain 1"/>
    <property type="match status" value="1"/>
</dbReference>
<dbReference type="InParanoid" id="A0A168QHM4"/>
<name>A0A168QHM4_ABSGL</name>
<protein>
    <recommendedName>
        <fullName evidence="10">Protein kinase domain-containing protein</fullName>
    </recommendedName>
</protein>
<dbReference type="STRING" id="4829.A0A168QHM4"/>
<evidence type="ECO:0000256" key="2">
    <source>
        <dbReference type="ARBA" id="ARBA00022527"/>
    </source>
</evidence>
<dbReference type="PANTHER" id="PTHR24057">
    <property type="entry name" value="GLYCOGEN SYNTHASE KINASE-3 ALPHA"/>
    <property type="match status" value="1"/>
</dbReference>
<sequence length="466" mass="52342">MSNSDSMSSHHQIARNMSVTIIVPQARNKGLGEKGALTNPVYHCRWNSNEPQDSVQVVRASVKDVRTGESVELDYVKQEKVGSGTFGTVYQAQLVEHNEVVAIKEVLQDNRYKNRELAILRTLDHPNVCVLRYYFYRHQADEKATKGPKKSGDKTSKTYLNLVMEYMPETLYSVSRLHAKSKQRQPMPPAIIKLYMYQLFRALAYTHTLGICHRDIKPQNLLLDPRTGVLKLCDFGSAKPLDPRESNVAYICSRYYRAPELIFGATTYTTAVDIWSAGCVMGELVSSRPLFPGTSSIDQLVEIIKVLGTPTKQQIAKMNPNYATQKLPQIEAKSLSKVFDSSTSHEALDLMARLLEYDPSKRITAIEAMVHPFFDELRSSPTLTSANASLASSPSASSADPSSSKASTPKTPLPNQHNTQDVQDTYVTPHDPPYPWPALFDFSKEELMIRPDLNSKLLPHHWDQHC</sequence>
<keyword evidence="3" id="KW-0808">Transferase</keyword>
<keyword evidence="12" id="KW-1185">Reference proteome</keyword>
<dbReference type="PROSITE" id="PS50011">
    <property type="entry name" value="PROTEIN_KINASE_DOM"/>
    <property type="match status" value="1"/>
</dbReference>
<evidence type="ECO:0000259" key="10">
    <source>
        <dbReference type="PROSITE" id="PS50011"/>
    </source>
</evidence>
<dbReference type="InterPro" id="IPR008271">
    <property type="entry name" value="Ser/Thr_kinase_AS"/>
</dbReference>
<dbReference type="Pfam" id="PF00069">
    <property type="entry name" value="Pkinase"/>
    <property type="match status" value="1"/>
</dbReference>
<evidence type="ECO:0000256" key="9">
    <source>
        <dbReference type="SAM" id="MobiDB-lite"/>
    </source>
</evidence>
<dbReference type="SMART" id="SM00220">
    <property type="entry name" value="S_TKc"/>
    <property type="match status" value="1"/>
</dbReference>
<keyword evidence="6 7" id="KW-0067">ATP-binding</keyword>
<dbReference type="AlphaFoldDB" id="A0A168QHM4"/>
<evidence type="ECO:0000313" key="12">
    <source>
        <dbReference type="Proteomes" id="UP000078561"/>
    </source>
</evidence>
<evidence type="ECO:0000256" key="7">
    <source>
        <dbReference type="PROSITE-ProRule" id="PRU10141"/>
    </source>
</evidence>
<dbReference type="EMBL" id="LT554414">
    <property type="protein sequence ID" value="SAM04727.1"/>
    <property type="molecule type" value="Genomic_DNA"/>
</dbReference>
<dbReference type="Gene3D" id="3.30.200.20">
    <property type="entry name" value="Phosphorylase Kinase, domain 1"/>
    <property type="match status" value="1"/>
</dbReference>
<evidence type="ECO:0000256" key="5">
    <source>
        <dbReference type="ARBA" id="ARBA00022777"/>
    </source>
</evidence>
<feature type="compositionally biased region" description="Polar residues" evidence="9">
    <location>
        <begin position="415"/>
        <end position="426"/>
    </location>
</feature>
<feature type="region of interest" description="Disordered" evidence="9">
    <location>
        <begin position="385"/>
        <end position="428"/>
    </location>
</feature>
<dbReference type="PROSITE" id="PS00108">
    <property type="entry name" value="PROTEIN_KINASE_ST"/>
    <property type="match status" value="1"/>
</dbReference>
<dbReference type="PROSITE" id="PS00107">
    <property type="entry name" value="PROTEIN_KINASE_ATP"/>
    <property type="match status" value="1"/>
</dbReference>
<evidence type="ECO:0000256" key="1">
    <source>
        <dbReference type="ARBA" id="ARBA00005527"/>
    </source>
</evidence>
<dbReference type="FunFam" id="1.10.510.10:FF:000082">
    <property type="entry name" value="Shaggy-related protein kinase kappa"/>
    <property type="match status" value="1"/>
</dbReference>
<dbReference type="InterPro" id="IPR050591">
    <property type="entry name" value="GSK-3"/>
</dbReference>
<feature type="domain" description="Protein kinase" evidence="10">
    <location>
        <begin position="75"/>
        <end position="374"/>
    </location>
</feature>
<dbReference type="PANTHER" id="PTHR24057:SF0">
    <property type="entry name" value="PROTEIN KINASE SHAGGY-RELATED"/>
    <property type="match status" value="1"/>
</dbReference>
<dbReference type="GO" id="GO:0005634">
    <property type="term" value="C:nucleus"/>
    <property type="evidence" value="ECO:0007669"/>
    <property type="project" value="TreeGrafter"/>
</dbReference>
<accession>A0A168QHM4</accession>
<dbReference type="OrthoDB" id="272141at2759"/>
<comment type="similarity">
    <text evidence="1">Belongs to the protein kinase superfamily. CMGC Ser/Thr protein kinase family. GSK-3 subfamily.</text>
</comment>
<evidence type="ECO:0000256" key="8">
    <source>
        <dbReference type="RuleBase" id="RU000304"/>
    </source>
</evidence>
<reference evidence="11" key="1">
    <citation type="submission" date="2016-04" db="EMBL/GenBank/DDBJ databases">
        <authorList>
            <person name="Evans L.H."/>
            <person name="Alamgir A."/>
            <person name="Owens N."/>
            <person name="Weber N.D."/>
            <person name="Virtaneva K."/>
            <person name="Barbian K."/>
            <person name="Babar A."/>
            <person name="Rosenke K."/>
        </authorList>
    </citation>
    <scope>NUCLEOTIDE SEQUENCE [LARGE SCALE GENOMIC DNA]</scope>
    <source>
        <strain evidence="11">CBS 101.48</strain>
    </source>
</reference>
<dbReference type="SUPFAM" id="SSF56112">
    <property type="entry name" value="Protein kinase-like (PK-like)"/>
    <property type="match status" value="1"/>
</dbReference>
<dbReference type="OMA" id="NWTECRF"/>
<evidence type="ECO:0000256" key="3">
    <source>
        <dbReference type="ARBA" id="ARBA00022679"/>
    </source>
</evidence>
<evidence type="ECO:0000313" key="11">
    <source>
        <dbReference type="EMBL" id="SAM04727.1"/>
    </source>
</evidence>
<dbReference type="GO" id="GO:0005737">
    <property type="term" value="C:cytoplasm"/>
    <property type="evidence" value="ECO:0007669"/>
    <property type="project" value="TreeGrafter"/>
</dbReference>
<proteinExistence type="inferred from homology"/>
<dbReference type="InterPro" id="IPR011009">
    <property type="entry name" value="Kinase-like_dom_sf"/>
</dbReference>
<feature type="compositionally biased region" description="Low complexity" evidence="9">
    <location>
        <begin position="385"/>
        <end position="414"/>
    </location>
</feature>
<organism evidence="11">
    <name type="scientific">Absidia glauca</name>
    <name type="common">Pin mould</name>
    <dbReference type="NCBI Taxonomy" id="4829"/>
    <lineage>
        <taxon>Eukaryota</taxon>
        <taxon>Fungi</taxon>
        <taxon>Fungi incertae sedis</taxon>
        <taxon>Mucoromycota</taxon>
        <taxon>Mucoromycotina</taxon>
        <taxon>Mucoromycetes</taxon>
        <taxon>Mucorales</taxon>
        <taxon>Cunninghamellaceae</taxon>
        <taxon>Absidia</taxon>
    </lineage>
</organism>
<dbReference type="CDD" id="cd14137">
    <property type="entry name" value="STKc_GSK3"/>
    <property type="match status" value="1"/>
</dbReference>
<dbReference type="GO" id="GO:0030154">
    <property type="term" value="P:cell differentiation"/>
    <property type="evidence" value="ECO:0007669"/>
    <property type="project" value="TreeGrafter"/>
</dbReference>
<dbReference type="InterPro" id="IPR017441">
    <property type="entry name" value="Protein_kinase_ATP_BS"/>
</dbReference>
<dbReference type="GO" id="GO:0007165">
    <property type="term" value="P:signal transduction"/>
    <property type="evidence" value="ECO:0007669"/>
    <property type="project" value="TreeGrafter"/>
</dbReference>
<dbReference type="Proteomes" id="UP000078561">
    <property type="component" value="Unassembled WGS sequence"/>
</dbReference>
<keyword evidence="4 7" id="KW-0547">Nucleotide-binding</keyword>
<feature type="binding site" evidence="7">
    <location>
        <position position="104"/>
    </location>
    <ligand>
        <name>ATP</name>
        <dbReference type="ChEBI" id="CHEBI:30616"/>
    </ligand>
</feature>
<dbReference type="GO" id="GO:0005524">
    <property type="term" value="F:ATP binding"/>
    <property type="evidence" value="ECO:0007669"/>
    <property type="project" value="UniProtKB-UniRule"/>
</dbReference>